<dbReference type="EMBL" id="KI673948">
    <property type="protein sequence ID" value="ETL35652.1"/>
    <property type="molecule type" value="Genomic_DNA"/>
</dbReference>
<accession>W2IQ53</accession>
<dbReference type="VEuPathDB" id="FungiDB:PPTG_23454"/>
<organism evidence="1">
    <name type="scientific">Phytophthora nicotianae</name>
    <name type="common">Potato buckeye rot agent</name>
    <name type="synonym">Phytophthora parasitica</name>
    <dbReference type="NCBI Taxonomy" id="4792"/>
    <lineage>
        <taxon>Eukaryota</taxon>
        <taxon>Sar</taxon>
        <taxon>Stramenopiles</taxon>
        <taxon>Oomycota</taxon>
        <taxon>Peronosporomycetes</taxon>
        <taxon>Peronosporales</taxon>
        <taxon>Peronosporaceae</taxon>
        <taxon>Phytophthora</taxon>
    </lineage>
</organism>
<dbReference type="AlphaFoldDB" id="W2IQ53"/>
<reference evidence="1" key="1">
    <citation type="submission" date="2013-11" db="EMBL/GenBank/DDBJ databases">
        <title>The Genome Sequence of Phytophthora parasitica CJ05E6.</title>
        <authorList>
            <consortium name="The Broad Institute Genomics Platform"/>
            <person name="Russ C."/>
            <person name="Tyler B."/>
            <person name="Panabieres F."/>
            <person name="Shan W."/>
            <person name="Tripathy S."/>
            <person name="Grunwald N."/>
            <person name="Machado M."/>
            <person name="Johnson C.S."/>
            <person name="Arredondo F."/>
            <person name="Hong C."/>
            <person name="Coffey M."/>
            <person name="Young S.K."/>
            <person name="Zeng Q."/>
            <person name="Gargeya S."/>
            <person name="Fitzgerald M."/>
            <person name="Abouelleil A."/>
            <person name="Alvarado L."/>
            <person name="Chapman S.B."/>
            <person name="Gainer-Dewar J."/>
            <person name="Goldberg J."/>
            <person name="Griggs A."/>
            <person name="Gujja S."/>
            <person name="Hansen M."/>
            <person name="Howarth C."/>
            <person name="Imamovic A."/>
            <person name="Ireland A."/>
            <person name="Larimer J."/>
            <person name="McCowan C."/>
            <person name="Murphy C."/>
            <person name="Pearson M."/>
            <person name="Poon T.W."/>
            <person name="Priest M."/>
            <person name="Roberts A."/>
            <person name="Saif S."/>
            <person name="Shea T."/>
            <person name="Sykes S."/>
            <person name="Wortman J."/>
            <person name="Nusbaum C."/>
            <person name="Birren B."/>
        </authorList>
    </citation>
    <scope>NUCLEOTIDE SEQUENCE [LARGE SCALE GENOMIC DNA]</scope>
    <source>
        <strain evidence="1">CJ05E6</strain>
    </source>
</reference>
<evidence type="ECO:0000313" key="1">
    <source>
        <dbReference type="EMBL" id="ETL35652.1"/>
    </source>
</evidence>
<sequence>MLRIYDLLNGVAGKATQIRRQSKSIAAVTNSSLTIESNTQVLRTGRARSRSAVPEMARSVSVPGRRAPEHADLESCMQTDYVTELPCHGDLLARTAWCGVKPSKHSFEPRISKSREHVSIRGIRGKLPMEQQVAVSNQAVR</sequence>
<name>W2IQ53_PHYNI</name>
<protein>
    <submittedName>
        <fullName evidence="1">Uncharacterized protein</fullName>
    </submittedName>
</protein>
<dbReference type="Proteomes" id="UP000053864">
    <property type="component" value="Unassembled WGS sequence"/>
</dbReference>
<proteinExistence type="predicted"/>
<gene>
    <name evidence="1" type="ORF">L916_12242</name>
</gene>